<protein>
    <submittedName>
        <fullName evidence="1">Uncharacterized protein</fullName>
    </submittedName>
</protein>
<sequence>MHLYVKSGNVEHGFANYEKNLKRSMYEIFPEKYNCDTLMKEWHVRKKLKVARILSDARMWYTLNCRIKNALSSFGKWKTENNNNDFVWFSSLQVNVGDRGVDNLLAIKGIVRGHFRVLVLQYVLEEGIKPCKENREDNWFDEVATLFWQAAKLVKLSATSIDRVLDILLQRNTGVCFKACHVFIPNVERVNASHLSTRISFVEPVRVVKIQALEQNTLEGKGRVLHQIFGHVFEDMERPCWIIHYHIYSPKFRSPYRGLLLKMKSSSATINHPVSITDFLMIDKNVKDLLSFDWEKAKQDLLEARAAAACAVEEVEKRNCFTEMNVPKDSSLQHNKFLYCAGGGP</sequence>
<reference evidence="1" key="2">
    <citation type="submission" date="2023-05" db="EMBL/GenBank/DDBJ databases">
        <authorList>
            <person name="Schelkunov M.I."/>
        </authorList>
    </citation>
    <scope>NUCLEOTIDE SEQUENCE</scope>
    <source>
        <strain evidence="1">Hsosn_3</strain>
        <tissue evidence="1">Leaf</tissue>
    </source>
</reference>
<reference evidence="1" key="1">
    <citation type="submission" date="2023-02" db="EMBL/GenBank/DDBJ databases">
        <title>Genome of toxic invasive species Heracleum sosnowskyi carries increased number of genes despite the absence of recent whole-genome duplications.</title>
        <authorList>
            <person name="Schelkunov M."/>
            <person name="Shtratnikova V."/>
            <person name="Makarenko M."/>
            <person name="Klepikova A."/>
            <person name="Omelchenko D."/>
            <person name="Novikova G."/>
            <person name="Obukhova E."/>
            <person name="Bogdanov V."/>
            <person name="Penin A."/>
            <person name="Logacheva M."/>
        </authorList>
    </citation>
    <scope>NUCLEOTIDE SEQUENCE</scope>
    <source>
        <strain evidence="1">Hsosn_3</strain>
        <tissue evidence="1">Leaf</tissue>
    </source>
</reference>
<organism evidence="1 2">
    <name type="scientific">Heracleum sosnowskyi</name>
    <dbReference type="NCBI Taxonomy" id="360622"/>
    <lineage>
        <taxon>Eukaryota</taxon>
        <taxon>Viridiplantae</taxon>
        <taxon>Streptophyta</taxon>
        <taxon>Embryophyta</taxon>
        <taxon>Tracheophyta</taxon>
        <taxon>Spermatophyta</taxon>
        <taxon>Magnoliopsida</taxon>
        <taxon>eudicotyledons</taxon>
        <taxon>Gunneridae</taxon>
        <taxon>Pentapetalae</taxon>
        <taxon>asterids</taxon>
        <taxon>campanulids</taxon>
        <taxon>Apiales</taxon>
        <taxon>Apiaceae</taxon>
        <taxon>Apioideae</taxon>
        <taxon>apioid superclade</taxon>
        <taxon>Tordylieae</taxon>
        <taxon>Tordyliinae</taxon>
        <taxon>Heracleum</taxon>
    </lineage>
</organism>
<evidence type="ECO:0000313" key="1">
    <source>
        <dbReference type="EMBL" id="KAK1353611.1"/>
    </source>
</evidence>
<evidence type="ECO:0000313" key="2">
    <source>
        <dbReference type="Proteomes" id="UP001237642"/>
    </source>
</evidence>
<dbReference type="EMBL" id="JAUIZM010000012">
    <property type="protein sequence ID" value="KAK1353611.1"/>
    <property type="molecule type" value="Genomic_DNA"/>
</dbReference>
<keyword evidence="2" id="KW-1185">Reference proteome</keyword>
<gene>
    <name evidence="1" type="ORF">POM88_051976</name>
</gene>
<dbReference type="Proteomes" id="UP001237642">
    <property type="component" value="Unassembled WGS sequence"/>
</dbReference>
<accession>A0AAD8LY82</accession>
<dbReference type="AlphaFoldDB" id="A0AAD8LY82"/>
<comment type="caution">
    <text evidence="1">The sequence shown here is derived from an EMBL/GenBank/DDBJ whole genome shotgun (WGS) entry which is preliminary data.</text>
</comment>
<proteinExistence type="predicted"/>
<name>A0AAD8LY82_9APIA</name>